<evidence type="ECO:0000313" key="4">
    <source>
        <dbReference type="Proteomes" id="UP000070133"/>
    </source>
</evidence>
<dbReference type="EMBL" id="LFZN01000014">
    <property type="protein sequence ID" value="KXT05226.1"/>
    <property type="molecule type" value="Genomic_DNA"/>
</dbReference>
<evidence type="ECO:0000256" key="2">
    <source>
        <dbReference type="SAM" id="SignalP"/>
    </source>
</evidence>
<proteinExistence type="predicted"/>
<dbReference type="Proteomes" id="UP000070133">
    <property type="component" value="Unassembled WGS sequence"/>
</dbReference>
<feature type="transmembrane region" description="Helical" evidence="1">
    <location>
        <begin position="183"/>
        <end position="206"/>
    </location>
</feature>
<organism evidence="3 4">
    <name type="scientific">Pseudocercospora eumusae</name>
    <dbReference type="NCBI Taxonomy" id="321146"/>
    <lineage>
        <taxon>Eukaryota</taxon>
        <taxon>Fungi</taxon>
        <taxon>Dikarya</taxon>
        <taxon>Ascomycota</taxon>
        <taxon>Pezizomycotina</taxon>
        <taxon>Dothideomycetes</taxon>
        <taxon>Dothideomycetidae</taxon>
        <taxon>Mycosphaerellales</taxon>
        <taxon>Mycosphaerellaceae</taxon>
        <taxon>Pseudocercospora</taxon>
    </lineage>
</organism>
<protein>
    <recommendedName>
        <fullName evidence="5">Mid2 domain-containing protein</fullName>
    </recommendedName>
</protein>
<keyword evidence="1" id="KW-0472">Membrane</keyword>
<dbReference type="OrthoDB" id="3912985at2759"/>
<dbReference type="AlphaFoldDB" id="A0A139HS17"/>
<keyword evidence="2" id="KW-0732">Signal</keyword>
<reference evidence="3 4" key="1">
    <citation type="submission" date="2015-07" db="EMBL/GenBank/DDBJ databases">
        <title>Comparative genomics of the Sigatoka disease complex on banana suggests a link between parallel evolutionary changes in Pseudocercospora fijiensis and Pseudocercospora eumusae and increased virulence on the banana host.</title>
        <authorList>
            <person name="Chang T.-C."/>
            <person name="Salvucci A."/>
            <person name="Crous P.W."/>
            <person name="Stergiopoulos I."/>
        </authorList>
    </citation>
    <scope>NUCLEOTIDE SEQUENCE [LARGE SCALE GENOMIC DNA]</scope>
    <source>
        <strain evidence="3 4">CBS 114824</strain>
    </source>
</reference>
<sequence>MRTPLVYATFASVALGATTCYLPDGTEAANFTTCNAGAANSACCTSSDACLSNGFCLQQDGLSNRIIRGACTDKTFVSSACPQHCKDVAPNVPISIYLAYDAEPQGNFCCRTAYNVTSNSCTTSTEDSTDPFQLSAGTVIYDRATGAQLPETWNDTSPVATVVTVTATPSAGAQKSSSNITAVAAGIAVPLGVLLLAALAGCGILWKQLQKAKRGQVAMAEAPAVPEKPQDGMYYGAASPNAGYDQYAYGHIAHRPELPVNDGIVAEAPTEREIPLADSRSIQK</sequence>
<keyword evidence="4" id="KW-1185">Reference proteome</keyword>
<accession>A0A139HS17</accession>
<evidence type="ECO:0000256" key="1">
    <source>
        <dbReference type="SAM" id="Phobius"/>
    </source>
</evidence>
<feature type="chain" id="PRO_5007806958" description="Mid2 domain-containing protein" evidence="2">
    <location>
        <begin position="29"/>
        <end position="284"/>
    </location>
</feature>
<comment type="caution">
    <text evidence="3">The sequence shown here is derived from an EMBL/GenBank/DDBJ whole genome shotgun (WGS) entry which is preliminary data.</text>
</comment>
<feature type="signal peptide" evidence="2">
    <location>
        <begin position="1"/>
        <end position="28"/>
    </location>
</feature>
<keyword evidence="1" id="KW-1133">Transmembrane helix</keyword>
<keyword evidence="1" id="KW-0812">Transmembrane</keyword>
<evidence type="ECO:0008006" key="5">
    <source>
        <dbReference type="Google" id="ProtNLM"/>
    </source>
</evidence>
<gene>
    <name evidence="3" type="ORF">AC578_8352</name>
</gene>
<name>A0A139HS17_9PEZI</name>
<evidence type="ECO:0000313" key="3">
    <source>
        <dbReference type="EMBL" id="KXT05226.1"/>
    </source>
</evidence>